<name>A0A7I9UWF8_9ACTN</name>
<dbReference type="GO" id="GO:0016491">
    <property type="term" value="F:oxidoreductase activity"/>
    <property type="evidence" value="ECO:0007669"/>
    <property type="project" value="InterPro"/>
</dbReference>
<dbReference type="RefSeq" id="WP_161926623.1">
    <property type="nucleotide sequence ID" value="NZ_BJOU01000001.1"/>
</dbReference>
<evidence type="ECO:0000313" key="2">
    <source>
        <dbReference type="EMBL" id="GED97273.1"/>
    </source>
</evidence>
<sequence length="187" mass="20716">MPTLMIVVGSVREGRIALPIANWARRAVEADGRFDVDFVDLKELALPLMDEPNHPRLGDYTKPHTRQWSARVAAADAFLFAFPEYNYSFAPAIKNAIDYLHSEWTRKPVGFVNWGGNSGGTRAQAALRPVVGAVGLVMTRGNVEINFPQKQLDAEGRFIGNEQQDAVLAAQLDEMVQLDEALRPLRG</sequence>
<dbReference type="EMBL" id="BJOU01000001">
    <property type="protein sequence ID" value="GED97273.1"/>
    <property type="molecule type" value="Genomic_DNA"/>
</dbReference>
<proteinExistence type="predicted"/>
<gene>
    <name evidence="2" type="ORF">nbrc107697_13120</name>
</gene>
<protein>
    <submittedName>
        <fullName evidence="2">FMN reductase</fullName>
    </submittedName>
</protein>
<comment type="caution">
    <text evidence="2">The sequence shown here is derived from an EMBL/GenBank/DDBJ whole genome shotgun (WGS) entry which is preliminary data.</text>
</comment>
<organism evidence="2 3">
    <name type="scientific">Gordonia crocea</name>
    <dbReference type="NCBI Taxonomy" id="589162"/>
    <lineage>
        <taxon>Bacteria</taxon>
        <taxon>Bacillati</taxon>
        <taxon>Actinomycetota</taxon>
        <taxon>Actinomycetes</taxon>
        <taxon>Mycobacteriales</taxon>
        <taxon>Gordoniaceae</taxon>
        <taxon>Gordonia</taxon>
    </lineage>
</organism>
<dbReference type="InterPro" id="IPR005025">
    <property type="entry name" value="FMN_Rdtase-like_dom"/>
</dbReference>
<reference evidence="3" key="1">
    <citation type="submission" date="2019-06" db="EMBL/GenBank/DDBJ databases">
        <title>Gordonia isolated from sludge of a wastewater treatment plant.</title>
        <authorList>
            <person name="Tamura T."/>
            <person name="Aoyama K."/>
            <person name="Kang Y."/>
            <person name="Saito S."/>
            <person name="Akiyama N."/>
            <person name="Yazawa K."/>
            <person name="Gonoi T."/>
            <person name="Mikami Y."/>
        </authorList>
    </citation>
    <scope>NUCLEOTIDE SEQUENCE [LARGE SCALE GENOMIC DNA]</scope>
    <source>
        <strain evidence="3">NBRC 107697</strain>
    </source>
</reference>
<dbReference type="OrthoDB" id="9812295at2"/>
<dbReference type="Gene3D" id="3.40.50.360">
    <property type="match status" value="1"/>
</dbReference>
<dbReference type="GO" id="GO:0010181">
    <property type="term" value="F:FMN binding"/>
    <property type="evidence" value="ECO:0007669"/>
    <property type="project" value="TreeGrafter"/>
</dbReference>
<accession>A0A7I9UWF8</accession>
<keyword evidence="3" id="KW-1185">Reference proteome</keyword>
<feature type="domain" description="NADPH-dependent FMN reductase-like" evidence="1">
    <location>
        <begin position="4"/>
        <end position="141"/>
    </location>
</feature>
<dbReference type="GO" id="GO:0005829">
    <property type="term" value="C:cytosol"/>
    <property type="evidence" value="ECO:0007669"/>
    <property type="project" value="TreeGrafter"/>
</dbReference>
<dbReference type="InterPro" id="IPR050712">
    <property type="entry name" value="NAD(P)H-dep_reductase"/>
</dbReference>
<evidence type="ECO:0000313" key="3">
    <source>
        <dbReference type="Proteomes" id="UP000444980"/>
    </source>
</evidence>
<dbReference type="Proteomes" id="UP000444980">
    <property type="component" value="Unassembled WGS sequence"/>
</dbReference>
<evidence type="ECO:0000259" key="1">
    <source>
        <dbReference type="Pfam" id="PF03358"/>
    </source>
</evidence>
<dbReference type="AlphaFoldDB" id="A0A7I9UWF8"/>
<dbReference type="SUPFAM" id="SSF52218">
    <property type="entry name" value="Flavoproteins"/>
    <property type="match status" value="1"/>
</dbReference>
<dbReference type="PANTHER" id="PTHR30543">
    <property type="entry name" value="CHROMATE REDUCTASE"/>
    <property type="match status" value="1"/>
</dbReference>
<dbReference type="PANTHER" id="PTHR30543:SF21">
    <property type="entry name" value="NAD(P)H-DEPENDENT FMN REDUCTASE LOT6"/>
    <property type="match status" value="1"/>
</dbReference>
<dbReference type="Pfam" id="PF03358">
    <property type="entry name" value="FMN_red"/>
    <property type="match status" value="1"/>
</dbReference>
<dbReference type="InterPro" id="IPR029039">
    <property type="entry name" value="Flavoprotein-like_sf"/>
</dbReference>